<reference evidence="4" key="1">
    <citation type="submission" date="2013-08" db="EMBL/GenBank/DDBJ databases">
        <authorList>
            <person name="Mendez C."/>
            <person name="Richter M."/>
            <person name="Ferrer M."/>
            <person name="Sanchez J."/>
        </authorList>
    </citation>
    <scope>NUCLEOTIDE SEQUENCE</scope>
</reference>
<organism evidence="4">
    <name type="scientific">mine drainage metagenome</name>
    <dbReference type="NCBI Taxonomy" id="410659"/>
    <lineage>
        <taxon>unclassified sequences</taxon>
        <taxon>metagenomes</taxon>
        <taxon>ecological metagenomes</taxon>
    </lineage>
</organism>
<evidence type="ECO:0000256" key="2">
    <source>
        <dbReference type="ARBA" id="ARBA00022980"/>
    </source>
</evidence>
<comment type="caution">
    <text evidence="4">The sequence shown here is derived from an EMBL/GenBank/DDBJ whole genome shotgun (WGS) entry which is preliminary data.</text>
</comment>
<dbReference type="PANTHER" id="PTHR11880">
    <property type="entry name" value="RIBOSOMAL PROTEIN S19P FAMILY MEMBER"/>
    <property type="match status" value="1"/>
</dbReference>
<dbReference type="GO" id="GO:0003723">
    <property type="term" value="F:RNA binding"/>
    <property type="evidence" value="ECO:0007669"/>
    <property type="project" value="InterPro"/>
</dbReference>
<protein>
    <submittedName>
        <fullName evidence="4">Ribosomal protein S19/S15</fullName>
    </submittedName>
</protein>
<evidence type="ECO:0000256" key="1">
    <source>
        <dbReference type="ARBA" id="ARBA00007345"/>
    </source>
</evidence>
<comment type="similarity">
    <text evidence="1">Belongs to the universal ribosomal protein uS19 family.</text>
</comment>
<dbReference type="InterPro" id="IPR023575">
    <property type="entry name" value="Ribosomal_uS19_SF"/>
</dbReference>
<dbReference type="HAMAP" id="MF_00531">
    <property type="entry name" value="Ribosomal_uS19"/>
    <property type="match status" value="1"/>
</dbReference>
<dbReference type="EMBL" id="AUZZ01006145">
    <property type="protein sequence ID" value="EQD47204.1"/>
    <property type="molecule type" value="Genomic_DNA"/>
</dbReference>
<gene>
    <name evidence="4" type="ORF">B2A_08529</name>
</gene>
<dbReference type="Gene3D" id="3.30.860.10">
    <property type="entry name" value="30s Ribosomal Protein S19, Chain A"/>
    <property type="match status" value="1"/>
</dbReference>
<dbReference type="AlphaFoldDB" id="T1B2Z6"/>
<sequence length="130" mass="15102">MVERIAYKGMMGDKVKALSTEEFTKTIKSRVRRALKRNALNYRMLNEKIEEYRKKGIDKPIKTHVREAVIVPQWIGLKFKLYSGKEFQELAITPNMVGRRLGEFIYTTKRVQHSAPGIRATRGSKFLSVK</sequence>
<dbReference type="GO" id="GO:0022627">
    <property type="term" value="C:cytosolic small ribosomal subunit"/>
    <property type="evidence" value="ECO:0007669"/>
    <property type="project" value="TreeGrafter"/>
</dbReference>
<evidence type="ECO:0000313" key="4">
    <source>
        <dbReference type="EMBL" id="EQD47204.1"/>
    </source>
</evidence>
<dbReference type="SUPFAM" id="SSF54570">
    <property type="entry name" value="Ribosomal protein S19"/>
    <property type="match status" value="1"/>
</dbReference>
<dbReference type="GO" id="GO:0000028">
    <property type="term" value="P:ribosomal small subunit assembly"/>
    <property type="evidence" value="ECO:0007669"/>
    <property type="project" value="TreeGrafter"/>
</dbReference>
<dbReference type="PRINTS" id="PR00975">
    <property type="entry name" value="RIBOSOMALS19"/>
</dbReference>
<dbReference type="GO" id="GO:0003735">
    <property type="term" value="F:structural constituent of ribosome"/>
    <property type="evidence" value="ECO:0007669"/>
    <property type="project" value="InterPro"/>
</dbReference>
<name>T1B2Z6_9ZZZZ</name>
<dbReference type="PROSITE" id="PS00323">
    <property type="entry name" value="RIBOSOMAL_S19"/>
    <property type="match status" value="1"/>
</dbReference>
<keyword evidence="3" id="KW-0687">Ribonucleoprotein</keyword>
<dbReference type="GO" id="GO:0006412">
    <property type="term" value="P:translation"/>
    <property type="evidence" value="ECO:0007669"/>
    <property type="project" value="InterPro"/>
</dbReference>
<reference evidence="4" key="2">
    <citation type="journal article" date="2014" name="ISME J.">
        <title>Microbial stratification in low pH oxic and suboxic macroscopic growths along an acid mine drainage.</title>
        <authorList>
            <person name="Mendez-Garcia C."/>
            <person name="Mesa V."/>
            <person name="Sprenger R.R."/>
            <person name="Richter M."/>
            <person name="Diez M.S."/>
            <person name="Solano J."/>
            <person name="Bargiela R."/>
            <person name="Golyshina O.V."/>
            <person name="Manteca A."/>
            <person name="Ramos J.L."/>
            <person name="Gallego J.R."/>
            <person name="Llorente I."/>
            <person name="Martins Dos Santos V.A."/>
            <person name="Jensen O.N."/>
            <person name="Pelaez A.I."/>
            <person name="Sanchez J."/>
            <person name="Ferrer M."/>
        </authorList>
    </citation>
    <scope>NUCLEOTIDE SEQUENCE</scope>
</reference>
<proteinExistence type="inferred from homology"/>
<accession>T1B2Z6</accession>
<dbReference type="PANTHER" id="PTHR11880:SF2">
    <property type="entry name" value="SMALL RIBOSOMAL SUBUNIT PROTEIN US19"/>
    <property type="match status" value="1"/>
</dbReference>
<dbReference type="Pfam" id="PF00203">
    <property type="entry name" value="Ribosomal_S19"/>
    <property type="match status" value="1"/>
</dbReference>
<dbReference type="InterPro" id="IPR002222">
    <property type="entry name" value="Ribosomal_uS19"/>
</dbReference>
<evidence type="ECO:0000256" key="3">
    <source>
        <dbReference type="ARBA" id="ARBA00023274"/>
    </source>
</evidence>
<keyword evidence="2 4" id="KW-0689">Ribosomal protein</keyword>
<dbReference type="PIRSF" id="PIRSF002144">
    <property type="entry name" value="Ribosomal_S19"/>
    <property type="match status" value="1"/>
</dbReference>
<dbReference type="InterPro" id="IPR020934">
    <property type="entry name" value="Ribosomal_uS19_CS"/>
</dbReference>